<comment type="caution">
    <text evidence="2">The sequence shown here is derived from an EMBL/GenBank/DDBJ whole genome shotgun (WGS) entry which is preliminary data.</text>
</comment>
<dbReference type="SUPFAM" id="SSF81606">
    <property type="entry name" value="PP2C-like"/>
    <property type="match status" value="1"/>
</dbReference>
<dbReference type="EMBL" id="CASHTH010001687">
    <property type="protein sequence ID" value="CAI8018293.1"/>
    <property type="molecule type" value="Genomic_DNA"/>
</dbReference>
<dbReference type="InterPro" id="IPR036457">
    <property type="entry name" value="PPM-type-like_dom_sf"/>
</dbReference>
<dbReference type="Pfam" id="PF07228">
    <property type="entry name" value="SpoIIE"/>
    <property type="match status" value="1"/>
</dbReference>
<name>A0AA35WEC3_GEOBA</name>
<evidence type="ECO:0000259" key="1">
    <source>
        <dbReference type="PROSITE" id="PS51746"/>
    </source>
</evidence>
<dbReference type="SMART" id="SM00332">
    <property type="entry name" value="PP2Cc"/>
    <property type="match status" value="1"/>
</dbReference>
<reference evidence="2" key="1">
    <citation type="submission" date="2023-03" db="EMBL/GenBank/DDBJ databases">
        <authorList>
            <person name="Steffen K."/>
            <person name="Cardenas P."/>
        </authorList>
    </citation>
    <scope>NUCLEOTIDE SEQUENCE</scope>
</reference>
<evidence type="ECO:0000313" key="2">
    <source>
        <dbReference type="EMBL" id="CAI8018293.1"/>
    </source>
</evidence>
<dbReference type="SMART" id="SM00331">
    <property type="entry name" value="PP2C_SIG"/>
    <property type="match status" value="1"/>
</dbReference>
<gene>
    <name evidence="2" type="ORF">GBAR_LOCUS11084</name>
</gene>
<accession>A0AA35WEC3</accession>
<feature type="domain" description="PPM-type phosphatase" evidence="1">
    <location>
        <begin position="2"/>
        <end position="223"/>
    </location>
</feature>
<dbReference type="InterPro" id="IPR001932">
    <property type="entry name" value="PPM-type_phosphatase-like_dom"/>
</dbReference>
<dbReference type="AlphaFoldDB" id="A0AA35WEC3"/>
<protein>
    <submittedName>
        <fullName evidence="2">Protein phosphatase PrpC</fullName>
    </submittedName>
</protein>
<keyword evidence="3" id="KW-1185">Reference proteome</keyword>
<sequence length="226" mass="24161">MLTSSLAILHDNSSHGEDNYLTRDLGDGNFLDVVLDGVTGHGGDEASGAVGDALNAIAITGPEDIVAVLDEQNAEFHQVGGGRFLLTTASAALFLDGQLHIISAGDSPIYVIRRDGYEQFSGRVGGLIRLGVSKAIGAESTLSVFQTAVELSPADRLVCCTDGVSDNLLGDELMELVRGSANADEASVRVKELVDRHIEQGRDIRFRGGRFRHDDETAIFRFFAEN</sequence>
<organism evidence="2 3">
    <name type="scientific">Geodia barretti</name>
    <name type="common">Barrett's horny sponge</name>
    <dbReference type="NCBI Taxonomy" id="519541"/>
    <lineage>
        <taxon>Eukaryota</taxon>
        <taxon>Metazoa</taxon>
        <taxon>Porifera</taxon>
        <taxon>Demospongiae</taxon>
        <taxon>Heteroscleromorpha</taxon>
        <taxon>Tetractinellida</taxon>
        <taxon>Astrophorina</taxon>
        <taxon>Geodiidae</taxon>
        <taxon>Geodia</taxon>
    </lineage>
</organism>
<evidence type="ECO:0000313" key="3">
    <source>
        <dbReference type="Proteomes" id="UP001174909"/>
    </source>
</evidence>
<proteinExistence type="predicted"/>
<dbReference type="Proteomes" id="UP001174909">
    <property type="component" value="Unassembled WGS sequence"/>
</dbReference>
<dbReference type="Gene3D" id="3.60.40.10">
    <property type="entry name" value="PPM-type phosphatase domain"/>
    <property type="match status" value="1"/>
</dbReference>
<dbReference type="PROSITE" id="PS51746">
    <property type="entry name" value="PPM_2"/>
    <property type="match status" value="1"/>
</dbReference>